<organism evidence="1 2">
    <name type="scientific">Micromonospora lupini str. Lupac 08</name>
    <dbReference type="NCBI Taxonomy" id="1150864"/>
    <lineage>
        <taxon>Bacteria</taxon>
        <taxon>Bacillati</taxon>
        <taxon>Actinomycetota</taxon>
        <taxon>Actinomycetes</taxon>
        <taxon>Micromonosporales</taxon>
        <taxon>Micromonosporaceae</taxon>
        <taxon>Micromonospora</taxon>
    </lineage>
</organism>
<reference evidence="2" key="1">
    <citation type="journal article" date="2012" name="J. Bacteriol.">
        <title>Genome Sequence of Micromonospora lupini Lupac 08, Isolated from Root Nodules of Lupinus angustifolius.</title>
        <authorList>
            <person name="Alonso-Vega P."/>
            <person name="Normand P."/>
            <person name="Bacigalupe R."/>
            <person name="Pujic P."/>
            <person name="Lajus A."/>
            <person name="Vallenet D."/>
            <person name="Carro L."/>
            <person name="Coll P."/>
            <person name="Trujillo M.E."/>
        </authorList>
    </citation>
    <scope>NUCLEOTIDE SEQUENCE [LARGE SCALE GENOMIC DNA]</scope>
    <source>
        <strain evidence="2">Lupac 08</strain>
    </source>
</reference>
<proteinExistence type="predicted"/>
<gene>
    <name evidence="1" type="ORF">MILUP08_41901</name>
</gene>
<evidence type="ECO:0000313" key="1">
    <source>
        <dbReference type="EMBL" id="CCH16983.1"/>
    </source>
</evidence>
<sequence length="23" mass="2780">MRAPSWIRTSDTQFRKLLLYPLS</sequence>
<dbReference type="AlphaFoldDB" id="I0KZI6"/>
<protein>
    <submittedName>
        <fullName evidence="1">Uncharacterized protein</fullName>
    </submittedName>
</protein>
<comment type="caution">
    <text evidence="1">The sequence shown here is derived from an EMBL/GenBank/DDBJ whole genome shotgun (WGS) entry which is preliminary data.</text>
</comment>
<dbReference type="Proteomes" id="UP000003448">
    <property type="component" value="Unassembled WGS sequence"/>
</dbReference>
<keyword evidence="2" id="KW-1185">Reference proteome</keyword>
<accession>I0KZI6</accession>
<evidence type="ECO:0000313" key="2">
    <source>
        <dbReference type="Proteomes" id="UP000003448"/>
    </source>
</evidence>
<dbReference type="AntiFam" id="ANF00012">
    <property type="entry name" value="tRNA translation"/>
</dbReference>
<dbReference type="EMBL" id="CAIE01000017">
    <property type="protein sequence ID" value="CCH16983.1"/>
    <property type="molecule type" value="Genomic_DNA"/>
</dbReference>
<name>I0KZI6_9ACTN</name>